<dbReference type="AlphaFoldDB" id="A0A2I0J8Y5"/>
<feature type="region of interest" description="Disordered" evidence="1">
    <location>
        <begin position="1"/>
        <end position="74"/>
    </location>
</feature>
<feature type="compositionally biased region" description="Basic and acidic residues" evidence="1">
    <location>
        <begin position="1"/>
        <end position="14"/>
    </location>
</feature>
<keyword evidence="3" id="KW-1185">Reference proteome</keyword>
<protein>
    <submittedName>
        <fullName evidence="2">Uncharacterized protein</fullName>
    </submittedName>
</protein>
<evidence type="ECO:0000313" key="3">
    <source>
        <dbReference type="Proteomes" id="UP000233551"/>
    </source>
</evidence>
<organism evidence="2 3">
    <name type="scientific">Punica granatum</name>
    <name type="common">Pomegranate</name>
    <dbReference type="NCBI Taxonomy" id="22663"/>
    <lineage>
        <taxon>Eukaryota</taxon>
        <taxon>Viridiplantae</taxon>
        <taxon>Streptophyta</taxon>
        <taxon>Embryophyta</taxon>
        <taxon>Tracheophyta</taxon>
        <taxon>Spermatophyta</taxon>
        <taxon>Magnoliopsida</taxon>
        <taxon>eudicotyledons</taxon>
        <taxon>Gunneridae</taxon>
        <taxon>Pentapetalae</taxon>
        <taxon>rosids</taxon>
        <taxon>malvids</taxon>
        <taxon>Myrtales</taxon>
        <taxon>Lythraceae</taxon>
        <taxon>Punica</taxon>
    </lineage>
</organism>
<evidence type="ECO:0000256" key="1">
    <source>
        <dbReference type="SAM" id="MobiDB-lite"/>
    </source>
</evidence>
<accession>A0A2I0J8Y5</accession>
<evidence type="ECO:0000313" key="2">
    <source>
        <dbReference type="EMBL" id="PKI52483.1"/>
    </source>
</evidence>
<feature type="compositionally biased region" description="Acidic residues" evidence="1">
    <location>
        <begin position="60"/>
        <end position="73"/>
    </location>
</feature>
<sequence length="127" mass="14242">MQEKKNDQRREVRTADANGGPPKAQGALRSPPPTLQAPVEDEDYGGGRPPLSLSRRRREEEEEEEEDDEEEASCFDFQFRPGEIRILYLSAGKSESGADLIRRRSLKRTADIQHVLRVESGFCPGGS</sequence>
<reference evidence="2 3" key="1">
    <citation type="submission" date="2017-11" db="EMBL/GenBank/DDBJ databases">
        <title>De-novo sequencing of pomegranate (Punica granatum L.) genome.</title>
        <authorList>
            <person name="Akparov Z."/>
            <person name="Amiraslanov A."/>
            <person name="Hajiyeva S."/>
            <person name="Abbasov M."/>
            <person name="Kaur K."/>
            <person name="Hamwieh A."/>
            <person name="Solovyev V."/>
            <person name="Salamov A."/>
            <person name="Braich B."/>
            <person name="Kosarev P."/>
            <person name="Mahmoud A."/>
            <person name="Hajiyev E."/>
            <person name="Babayeva S."/>
            <person name="Izzatullayeva V."/>
            <person name="Mammadov A."/>
            <person name="Mammadov A."/>
            <person name="Sharifova S."/>
            <person name="Ojaghi J."/>
            <person name="Eynullazada K."/>
            <person name="Bayramov B."/>
            <person name="Abdulazimova A."/>
            <person name="Shahmuradov I."/>
        </authorList>
    </citation>
    <scope>NUCLEOTIDE SEQUENCE [LARGE SCALE GENOMIC DNA]</scope>
    <source>
        <strain evidence="3">cv. AG2017</strain>
        <tissue evidence="2">Leaf</tissue>
    </source>
</reference>
<dbReference type="EMBL" id="PGOL01001927">
    <property type="protein sequence ID" value="PKI52483.1"/>
    <property type="molecule type" value="Genomic_DNA"/>
</dbReference>
<name>A0A2I0J8Y5_PUNGR</name>
<comment type="caution">
    <text evidence="2">The sequence shown here is derived from an EMBL/GenBank/DDBJ whole genome shotgun (WGS) entry which is preliminary data.</text>
</comment>
<proteinExistence type="predicted"/>
<gene>
    <name evidence="2" type="ORF">CRG98_027055</name>
</gene>
<dbReference type="Proteomes" id="UP000233551">
    <property type="component" value="Unassembled WGS sequence"/>
</dbReference>